<protein>
    <submittedName>
        <fullName evidence="2">Uncharacterized protein</fullName>
    </submittedName>
</protein>
<dbReference type="Proteomes" id="UP000033393">
    <property type="component" value="Unassembled WGS sequence"/>
</dbReference>
<dbReference type="EMBL" id="JYJG01000364">
    <property type="protein sequence ID" value="KJK42192.1"/>
    <property type="molecule type" value="Genomic_DNA"/>
</dbReference>
<comment type="caution">
    <text evidence="2">The sequence shown here is derived from an EMBL/GenBank/DDBJ whole genome shotgun (WGS) entry which is preliminary data.</text>
</comment>
<name>A0A0F0GJU4_LENAE</name>
<feature type="coiled-coil region" evidence="1">
    <location>
        <begin position="200"/>
        <end position="230"/>
    </location>
</feature>
<dbReference type="PATRIC" id="fig|68170.10.peg.9944"/>
<accession>A0A0F0GJU4</accession>
<proteinExistence type="predicted"/>
<evidence type="ECO:0000256" key="1">
    <source>
        <dbReference type="SAM" id="Coils"/>
    </source>
</evidence>
<keyword evidence="1" id="KW-0175">Coiled coil</keyword>
<sequence>MTNQLQKLLLDLCQEVVSLRQAVAAAVVPADLDASPAMSRSTDLGLAMHPFLQQAKSATESERVEEGLRMIEGGVLVAVNAVMEAFGVLERGGATAQNDWSGRRAEATRLLDKAERRLRDAVAVHDELIALPAATVRPALEHITTMREHVKRAHDELGTSAGLVRCDDEFAAALNTAERMRPLLAAATALARPTPFDAVMAQVAERVESAEELLQQVRAVLAEAVEQERAGTPGPPGDGAEWVEMDSFADHRWQAEREQAAQVLSAAYGDLQFAYQRCAAVLFETL</sequence>
<gene>
    <name evidence="2" type="ORF">UK23_38310</name>
</gene>
<evidence type="ECO:0000313" key="2">
    <source>
        <dbReference type="EMBL" id="KJK42192.1"/>
    </source>
</evidence>
<keyword evidence="3" id="KW-1185">Reference proteome</keyword>
<evidence type="ECO:0000313" key="3">
    <source>
        <dbReference type="Proteomes" id="UP000033393"/>
    </source>
</evidence>
<organism evidence="2 3">
    <name type="scientific">Lentzea aerocolonigenes</name>
    <name type="common">Lechevalieria aerocolonigenes</name>
    <name type="synonym">Saccharothrix aerocolonigenes</name>
    <dbReference type="NCBI Taxonomy" id="68170"/>
    <lineage>
        <taxon>Bacteria</taxon>
        <taxon>Bacillati</taxon>
        <taxon>Actinomycetota</taxon>
        <taxon>Actinomycetes</taxon>
        <taxon>Pseudonocardiales</taxon>
        <taxon>Pseudonocardiaceae</taxon>
        <taxon>Lentzea</taxon>
    </lineage>
</organism>
<reference evidence="2 3" key="1">
    <citation type="submission" date="2015-02" db="EMBL/GenBank/DDBJ databases">
        <authorList>
            <person name="Ju K.-S."/>
            <person name="Doroghazi J.R."/>
            <person name="Metcalf W."/>
        </authorList>
    </citation>
    <scope>NUCLEOTIDE SEQUENCE [LARGE SCALE GENOMIC DNA]</scope>
    <source>
        <strain evidence="2 3">NRRL B-16140</strain>
    </source>
</reference>
<dbReference type="AlphaFoldDB" id="A0A0F0GJU4"/>
<feature type="coiled-coil region" evidence="1">
    <location>
        <begin position="104"/>
        <end position="131"/>
    </location>
</feature>
<dbReference type="RefSeq" id="WP_045316681.1">
    <property type="nucleotide sequence ID" value="NZ_JYJG01000364.1"/>
</dbReference>